<dbReference type="RefSeq" id="WP_039216301.1">
    <property type="nucleotide sequence ID" value="NZ_JWLW01000001.1"/>
</dbReference>
<reference evidence="2 3" key="1">
    <citation type="submission" date="2014-12" db="EMBL/GenBank/DDBJ databases">
        <title>Genome sequencing of Alteromonas marina AD001.</title>
        <authorList>
            <person name="Adrian T.G.S."/>
            <person name="Chan K.G."/>
        </authorList>
    </citation>
    <scope>NUCLEOTIDE SEQUENCE [LARGE SCALE GENOMIC DNA]</scope>
    <source>
        <strain evidence="2 3">AD001</strain>
    </source>
</reference>
<accession>A0A0B3ZHM2</accession>
<feature type="domain" description="Transposase IS200-like" evidence="1">
    <location>
        <begin position="13"/>
        <end position="188"/>
    </location>
</feature>
<dbReference type="SUPFAM" id="SSF143422">
    <property type="entry name" value="Transposase IS200-like"/>
    <property type="match status" value="1"/>
</dbReference>
<name>A0A0B3ZHM2_9ALTE</name>
<dbReference type="PANTHER" id="PTHR34322:SF2">
    <property type="entry name" value="TRANSPOSASE IS200-LIKE DOMAIN-CONTAINING PROTEIN"/>
    <property type="match status" value="1"/>
</dbReference>
<dbReference type="PANTHER" id="PTHR34322">
    <property type="entry name" value="TRANSPOSASE, Y1_TNP DOMAIN-CONTAINING"/>
    <property type="match status" value="1"/>
</dbReference>
<dbReference type="GO" id="GO:0003677">
    <property type="term" value="F:DNA binding"/>
    <property type="evidence" value="ECO:0007669"/>
    <property type="project" value="InterPro"/>
</dbReference>
<keyword evidence="3" id="KW-1185">Reference proteome</keyword>
<dbReference type="OrthoDB" id="9814067at2"/>
<dbReference type="InterPro" id="IPR036515">
    <property type="entry name" value="Transposase_17_sf"/>
</dbReference>
<dbReference type="AlphaFoldDB" id="A0A0B3ZHM2"/>
<evidence type="ECO:0000313" key="3">
    <source>
        <dbReference type="Proteomes" id="UP000031197"/>
    </source>
</evidence>
<protein>
    <recommendedName>
        <fullName evidence="1">Transposase IS200-like domain-containing protein</fullName>
    </recommendedName>
</protein>
<proteinExistence type="predicted"/>
<dbReference type="GO" id="GO:0004803">
    <property type="term" value="F:transposase activity"/>
    <property type="evidence" value="ECO:0007669"/>
    <property type="project" value="InterPro"/>
</dbReference>
<dbReference type="Proteomes" id="UP000031197">
    <property type="component" value="Unassembled WGS sequence"/>
</dbReference>
<dbReference type="InterPro" id="IPR002686">
    <property type="entry name" value="Transposase_17"/>
</dbReference>
<dbReference type="EMBL" id="JWLW01000001">
    <property type="protein sequence ID" value="KHT57915.1"/>
    <property type="molecule type" value="Genomic_DNA"/>
</dbReference>
<sequence length="324" mass="38091">MPLPRYKQINTDVTPYYHCISRCVRQSYLCGRDARTGINYEHRRKWIQDRLHKLSQAFAIDLCAYAVMHNHIHVVLHIAKGRAEGWTMDEVLLRWRMFYKCPPVVQRYLENVDSVTSEELAELKSLSVVYRERLQSISWFMRMLNEYIARRANKEDECKGYFWERRFRSQAILDEKALASVMAYVDLNPIRAKIATTLSNSHHTSIQYRLNAKRSNKTPKFLMPFNDSKYIKTVALPFALTDYLQLITDTMHAERNNDTYKTTKLPSRLLSKLGMTKENWQLVTSNFETLFTGPVGCPEMMEDFARCCQRACRPNVTNAQRYLS</sequence>
<organism evidence="2 3">
    <name type="scientific">Alteromonas marina</name>
    <dbReference type="NCBI Taxonomy" id="203795"/>
    <lineage>
        <taxon>Bacteria</taxon>
        <taxon>Pseudomonadati</taxon>
        <taxon>Pseudomonadota</taxon>
        <taxon>Gammaproteobacteria</taxon>
        <taxon>Alteromonadales</taxon>
        <taxon>Alteromonadaceae</taxon>
        <taxon>Alteromonas/Salinimonas group</taxon>
        <taxon>Alteromonas</taxon>
    </lineage>
</organism>
<dbReference type="GO" id="GO:0006313">
    <property type="term" value="P:DNA transposition"/>
    <property type="evidence" value="ECO:0007669"/>
    <property type="project" value="InterPro"/>
</dbReference>
<evidence type="ECO:0000313" key="2">
    <source>
        <dbReference type="EMBL" id="KHT57915.1"/>
    </source>
</evidence>
<gene>
    <name evidence="2" type="ORF">RJ41_00880</name>
</gene>
<evidence type="ECO:0000259" key="1">
    <source>
        <dbReference type="SMART" id="SM01321"/>
    </source>
</evidence>
<comment type="caution">
    <text evidence="2">The sequence shown here is derived from an EMBL/GenBank/DDBJ whole genome shotgun (WGS) entry which is preliminary data.</text>
</comment>
<dbReference type="SMART" id="SM01321">
    <property type="entry name" value="Y1_Tnp"/>
    <property type="match status" value="1"/>
</dbReference>
<dbReference type="Gene3D" id="3.30.70.1290">
    <property type="entry name" value="Transposase IS200-like"/>
    <property type="match status" value="1"/>
</dbReference>